<name>A0AA35TC76_GEOBA</name>
<dbReference type="AlphaFoldDB" id="A0AA35TC76"/>
<comment type="caution">
    <text evidence="1">The sequence shown here is derived from an EMBL/GenBank/DDBJ whole genome shotgun (WGS) entry which is preliminary data.</text>
</comment>
<dbReference type="Proteomes" id="UP001174909">
    <property type="component" value="Unassembled WGS sequence"/>
</dbReference>
<evidence type="ECO:0000313" key="1">
    <source>
        <dbReference type="EMBL" id="CAI8045284.1"/>
    </source>
</evidence>
<sequence>MFCSIYISLFLSTVSQVNHSSYSSRSLDTVDVESFGDVSVTCVEKLKVISALQEAVERGEKESISKAIYAHSHWLNGNQAEYAYKQAWVQYSNEDYHSSLGTLSSPPLSPPPLTLSPFVHLLCGACHSKLDHPNLALLHWRRSMETGHTPNHTPFLASLHNSAIAYTAMGNTVAAVATRRLEIEALRCQSDCDTVSLPLWVWLHNEEGGASVTRHSPAVAMFCMAWQLASGRRYDEASQTLRDCLALVEDGAVVGSSFPLPSSLHLLRALCEVAREGEGVRRGKNMCLELLKSSSPGNDIWRSQVMCVLATASLHLGESSETREWGVRCLGEVEKMLCEVKDKQIHQQLHQLKVLQQHSQMLLAIVAIANSHWREALQLLACVLATPTGLFNHCLLQCRVGVVMGGAGGWLERRGSTPVGRSDARDKLRHSQQLLHTVTGFERDYMAMDIAMLKIWLQHNR</sequence>
<organism evidence="1 2">
    <name type="scientific">Geodia barretti</name>
    <name type="common">Barrett's horny sponge</name>
    <dbReference type="NCBI Taxonomy" id="519541"/>
    <lineage>
        <taxon>Eukaryota</taxon>
        <taxon>Metazoa</taxon>
        <taxon>Porifera</taxon>
        <taxon>Demospongiae</taxon>
        <taxon>Heteroscleromorpha</taxon>
        <taxon>Tetractinellida</taxon>
        <taxon>Astrophorina</taxon>
        <taxon>Geodiidae</taxon>
        <taxon>Geodia</taxon>
    </lineage>
</organism>
<keyword evidence="2" id="KW-1185">Reference proteome</keyword>
<dbReference type="Gene3D" id="1.25.40.10">
    <property type="entry name" value="Tetratricopeptide repeat domain"/>
    <property type="match status" value="1"/>
</dbReference>
<evidence type="ECO:0000313" key="2">
    <source>
        <dbReference type="Proteomes" id="UP001174909"/>
    </source>
</evidence>
<accession>A0AA35TC76</accession>
<proteinExistence type="predicted"/>
<protein>
    <submittedName>
        <fullName evidence="1">Uncharacterized protein</fullName>
    </submittedName>
</protein>
<dbReference type="InterPro" id="IPR011990">
    <property type="entry name" value="TPR-like_helical_dom_sf"/>
</dbReference>
<reference evidence="1" key="1">
    <citation type="submission" date="2023-03" db="EMBL/GenBank/DDBJ databases">
        <authorList>
            <person name="Steffen K."/>
            <person name="Cardenas P."/>
        </authorList>
    </citation>
    <scope>NUCLEOTIDE SEQUENCE</scope>
</reference>
<dbReference type="EMBL" id="CASHTH010003463">
    <property type="protein sequence ID" value="CAI8045284.1"/>
    <property type="molecule type" value="Genomic_DNA"/>
</dbReference>
<gene>
    <name evidence="1" type="ORF">GBAR_LOCUS25061</name>
</gene>